<protein>
    <submittedName>
        <fullName evidence="2">Uncharacterized protein</fullName>
    </submittedName>
</protein>
<dbReference type="PATRIC" id="fig|28037.214.peg.1283"/>
<keyword evidence="1" id="KW-0472">Membrane</keyword>
<dbReference type="Proteomes" id="UP000033716">
    <property type="component" value="Unassembled WGS sequence"/>
</dbReference>
<gene>
    <name evidence="2" type="ORF">TZ92_01280</name>
</gene>
<accession>A0A0F2DI86</accession>
<keyword evidence="1" id="KW-1133">Transmembrane helix</keyword>
<evidence type="ECO:0000256" key="1">
    <source>
        <dbReference type="SAM" id="Phobius"/>
    </source>
</evidence>
<feature type="transmembrane region" description="Helical" evidence="1">
    <location>
        <begin position="12"/>
        <end position="33"/>
    </location>
</feature>
<reference evidence="2 3" key="1">
    <citation type="submission" date="2015-02" db="EMBL/GenBank/DDBJ databases">
        <title>Evolution of amylase-binding proteins of oral streptococcal species.</title>
        <authorList>
            <person name="Haase E.M."/>
        </authorList>
    </citation>
    <scope>NUCLEOTIDE SEQUENCE [LARGE SCALE GENOMIC DNA]</scope>
    <source>
        <strain evidence="2 3">SK141</strain>
    </source>
</reference>
<comment type="caution">
    <text evidence="2">The sequence shown here is derived from an EMBL/GenBank/DDBJ whole genome shotgun (WGS) entry which is preliminary data.</text>
</comment>
<keyword evidence="1" id="KW-0812">Transmembrane</keyword>
<organism evidence="2 3">
    <name type="scientific">Streptococcus oralis subsp. oralis</name>
    <dbReference type="NCBI Taxonomy" id="1891914"/>
    <lineage>
        <taxon>Bacteria</taxon>
        <taxon>Bacillati</taxon>
        <taxon>Bacillota</taxon>
        <taxon>Bacilli</taxon>
        <taxon>Lactobacillales</taxon>
        <taxon>Streptococcaceae</taxon>
        <taxon>Streptococcus</taxon>
    </lineage>
</organism>
<proteinExistence type="predicted"/>
<name>A0A0F2DI86_STROR</name>
<dbReference type="EMBL" id="JYGR01000005">
    <property type="protein sequence ID" value="KJQ70752.1"/>
    <property type="molecule type" value="Genomic_DNA"/>
</dbReference>
<evidence type="ECO:0000313" key="3">
    <source>
        <dbReference type="Proteomes" id="UP000033716"/>
    </source>
</evidence>
<dbReference type="RefSeq" id="WP_033629761.1">
    <property type="nucleotide sequence ID" value="NZ_JYGO01000002.1"/>
</dbReference>
<evidence type="ECO:0000313" key="2">
    <source>
        <dbReference type="EMBL" id="KJQ70752.1"/>
    </source>
</evidence>
<dbReference type="AlphaFoldDB" id="A0A0F2DI86"/>
<sequence length="147" mass="16880">MSKDRLRKSYKPLFIVFLLATITAGGVFMFSMLGKSQEEHRNREYEVSLVNALKNSYEGIEEIKISNPEYTTPPGDWSCDVNILFSDKVKIEYRVGHSLNDVENYNGFVNGKTNKEINDQWEILNSHKGKTTSLVTIYYSDKEKGVQ</sequence>